<protein>
    <submittedName>
        <fullName evidence="2">Phospholipid methyltransferase</fullName>
    </submittedName>
</protein>
<dbReference type="SUPFAM" id="SSF53335">
    <property type="entry name" value="S-adenosyl-L-methionine-dependent methyltransferases"/>
    <property type="match status" value="1"/>
</dbReference>
<sequence>MCFNCFQRRIFPWVLDTACGQPLFTRMRQKVVPQARGHVLEVGIGTGLNMPHYDAQKVSRITGLDPALALQPKARKRIAAAGIPVDLIGLSAETIPLPSGQMDSAVVTYALCTIPDAVAALKEVHRVLKPGASLLFCEHGLSPDAGVARWQNRIQPLWGPLAGGCHLNRDIPALLQAAGFRLVELEQAYVSGPKPWTFHSWGEAQAAE</sequence>
<gene>
    <name evidence="2" type="ORF">LPB072_06960</name>
    <name evidence="3" type="ORF">LPB72_16445</name>
</gene>
<dbReference type="KEGG" id="hyl:LPB072_06960"/>
<dbReference type="Proteomes" id="UP000185680">
    <property type="component" value="Chromosome"/>
</dbReference>
<dbReference type="PANTHER" id="PTHR45036:SF1">
    <property type="entry name" value="METHYLTRANSFERASE LIKE 7A"/>
    <property type="match status" value="1"/>
</dbReference>
<dbReference type="PANTHER" id="PTHR45036">
    <property type="entry name" value="METHYLTRANSFERASE LIKE 7B"/>
    <property type="match status" value="1"/>
</dbReference>
<dbReference type="InterPro" id="IPR013216">
    <property type="entry name" value="Methyltransf_11"/>
</dbReference>
<dbReference type="Pfam" id="PF08241">
    <property type="entry name" value="Methyltransf_11"/>
    <property type="match status" value="1"/>
</dbReference>
<dbReference type="RefSeq" id="WP_066093655.1">
    <property type="nucleotide sequence ID" value="NZ_CP017476.1"/>
</dbReference>
<dbReference type="AlphaFoldDB" id="A0A162P334"/>
<proteinExistence type="predicted"/>
<dbReference type="STRING" id="1763535.LPB072_06960"/>
<keyword evidence="4" id="KW-1185">Reference proteome</keyword>
<keyword evidence="2" id="KW-0808">Transferase</keyword>
<dbReference type="GO" id="GO:0032259">
    <property type="term" value="P:methylation"/>
    <property type="evidence" value="ECO:0007669"/>
    <property type="project" value="UniProtKB-KW"/>
</dbReference>
<dbReference type="Gene3D" id="3.40.50.150">
    <property type="entry name" value="Vaccinia Virus protein VP39"/>
    <property type="match status" value="1"/>
</dbReference>
<evidence type="ECO:0000313" key="4">
    <source>
        <dbReference type="Proteomes" id="UP000185657"/>
    </source>
</evidence>
<dbReference type="InterPro" id="IPR052356">
    <property type="entry name" value="Thiol_S-MT"/>
</dbReference>
<organism evidence="2 5">
    <name type="scientific">Hydrogenophaga crassostreae</name>
    <dbReference type="NCBI Taxonomy" id="1763535"/>
    <lineage>
        <taxon>Bacteria</taxon>
        <taxon>Pseudomonadati</taxon>
        <taxon>Pseudomonadota</taxon>
        <taxon>Betaproteobacteria</taxon>
        <taxon>Burkholderiales</taxon>
        <taxon>Comamonadaceae</taxon>
        <taxon>Hydrogenophaga</taxon>
    </lineage>
</organism>
<dbReference type="EMBL" id="LVWD01000030">
    <property type="protein sequence ID" value="OAD40650.1"/>
    <property type="molecule type" value="Genomic_DNA"/>
</dbReference>
<evidence type="ECO:0000259" key="1">
    <source>
        <dbReference type="Pfam" id="PF08241"/>
    </source>
</evidence>
<dbReference type="GO" id="GO:0008757">
    <property type="term" value="F:S-adenosylmethionine-dependent methyltransferase activity"/>
    <property type="evidence" value="ECO:0007669"/>
    <property type="project" value="InterPro"/>
</dbReference>
<evidence type="ECO:0000313" key="5">
    <source>
        <dbReference type="Proteomes" id="UP000185680"/>
    </source>
</evidence>
<keyword evidence="2" id="KW-0489">Methyltransferase</keyword>
<reference evidence="2 5" key="2">
    <citation type="submission" date="2016-10" db="EMBL/GenBank/DDBJ databases">
        <title>Hydorgenophaga sp. LPB0072 isolated from gastropod.</title>
        <authorList>
            <person name="Kim E."/>
            <person name="Yi H."/>
        </authorList>
    </citation>
    <scope>NUCLEOTIDE SEQUENCE [LARGE SCALE GENOMIC DNA]</scope>
    <source>
        <strain evidence="2 5">LPB0072</strain>
    </source>
</reference>
<evidence type="ECO:0000313" key="3">
    <source>
        <dbReference type="EMBL" id="OAD40650.1"/>
    </source>
</evidence>
<reference evidence="3 4" key="1">
    <citation type="submission" date="2016-02" db="EMBL/GenBank/DDBJ databases">
        <title>Draft genome sequence of Hydrogenophaga sp. LPB0072.</title>
        <authorList>
            <person name="Shin S.-K."/>
            <person name="Yi H."/>
        </authorList>
    </citation>
    <scope>NUCLEOTIDE SEQUENCE [LARGE SCALE GENOMIC DNA]</scope>
    <source>
        <strain evidence="3 4">LPB0072</strain>
    </source>
</reference>
<dbReference type="InterPro" id="IPR029063">
    <property type="entry name" value="SAM-dependent_MTases_sf"/>
</dbReference>
<dbReference type="EMBL" id="CP017476">
    <property type="protein sequence ID" value="AOW15447.1"/>
    <property type="molecule type" value="Genomic_DNA"/>
</dbReference>
<dbReference type="CDD" id="cd02440">
    <property type="entry name" value="AdoMet_MTases"/>
    <property type="match status" value="1"/>
</dbReference>
<dbReference type="Proteomes" id="UP000185657">
    <property type="component" value="Unassembled WGS sequence"/>
</dbReference>
<evidence type="ECO:0000313" key="2">
    <source>
        <dbReference type="EMBL" id="AOW15447.1"/>
    </source>
</evidence>
<dbReference type="OrthoDB" id="108476at2"/>
<name>A0A162P334_9BURK</name>
<feature type="domain" description="Methyltransferase type 11" evidence="1">
    <location>
        <begin position="40"/>
        <end position="136"/>
    </location>
</feature>
<accession>A0A162P334</accession>